<keyword evidence="4 11" id="KW-0240">DNA-directed RNA polymerase</keyword>
<dbReference type="GO" id="GO:0003899">
    <property type="term" value="F:DNA-directed RNA polymerase activity"/>
    <property type="evidence" value="ECO:0007669"/>
    <property type="project" value="UniProtKB-UniRule"/>
</dbReference>
<evidence type="ECO:0000256" key="7">
    <source>
        <dbReference type="ARBA" id="ARBA00023163"/>
    </source>
</evidence>
<keyword evidence="5 11" id="KW-0808">Transferase</keyword>
<keyword evidence="7 11" id="KW-0804">Transcription</keyword>
<dbReference type="NCBIfam" id="NF003513">
    <property type="entry name" value="PRK05182.1-2"/>
    <property type="match status" value="1"/>
</dbReference>
<dbReference type="Pfam" id="PF03118">
    <property type="entry name" value="RNA_pol_A_CTD"/>
    <property type="match status" value="1"/>
</dbReference>
<evidence type="ECO:0000313" key="14">
    <source>
        <dbReference type="Proteomes" id="UP000178943"/>
    </source>
</evidence>
<evidence type="ECO:0000259" key="12">
    <source>
        <dbReference type="SMART" id="SM00662"/>
    </source>
</evidence>
<comment type="catalytic activity">
    <reaction evidence="10 11">
        <text>RNA(n) + a ribonucleoside 5'-triphosphate = RNA(n+1) + diphosphate</text>
        <dbReference type="Rhea" id="RHEA:21248"/>
        <dbReference type="Rhea" id="RHEA-COMP:14527"/>
        <dbReference type="Rhea" id="RHEA-COMP:17342"/>
        <dbReference type="ChEBI" id="CHEBI:33019"/>
        <dbReference type="ChEBI" id="CHEBI:61557"/>
        <dbReference type="ChEBI" id="CHEBI:140395"/>
        <dbReference type="EC" id="2.7.7.6"/>
    </reaction>
</comment>
<evidence type="ECO:0000256" key="6">
    <source>
        <dbReference type="ARBA" id="ARBA00022695"/>
    </source>
</evidence>
<evidence type="ECO:0000256" key="1">
    <source>
        <dbReference type="ARBA" id="ARBA00007123"/>
    </source>
</evidence>
<feature type="domain" description="DNA-directed RNA polymerase RpoA/D/Rpb3-type" evidence="12">
    <location>
        <begin position="24"/>
        <end position="231"/>
    </location>
</feature>
<reference evidence="13 14" key="1">
    <citation type="journal article" date="2016" name="Nat. Commun.">
        <title>Thousands of microbial genomes shed light on interconnected biogeochemical processes in an aquifer system.</title>
        <authorList>
            <person name="Anantharaman K."/>
            <person name="Brown C.T."/>
            <person name="Hug L.A."/>
            <person name="Sharon I."/>
            <person name="Castelle C.J."/>
            <person name="Probst A.J."/>
            <person name="Thomas B.C."/>
            <person name="Singh A."/>
            <person name="Wilkins M.J."/>
            <person name="Karaoz U."/>
            <person name="Brodie E.L."/>
            <person name="Williams K.H."/>
            <person name="Hubbard S.S."/>
            <person name="Banfield J.F."/>
        </authorList>
    </citation>
    <scope>NUCLEOTIDE SEQUENCE [LARGE SCALE GENOMIC DNA]</scope>
</reference>
<keyword evidence="6 11" id="KW-0548">Nucleotidyltransferase</keyword>
<dbReference type="GO" id="GO:0005737">
    <property type="term" value="C:cytoplasm"/>
    <property type="evidence" value="ECO:0007669"/>
    <property type="project" value="UniProtKB-ARBA"/>
</dbReference>
<protein>
    <recommendedName>
        <fullName evidence="3 11">DNA-directed RNA polymerase subunit alpha</fullName>
        <shortName evidence="11">RNAP subunit alpha</shortName>
        <ecNumber evidence="2 11">2.7.7.6</ecNumber>
    </recommendedName>
    <alternativeName>
        <fullName evidence="9 11">RNA polymerase subunit alpha</fullName>
    </alternativeName>
    <alternativeName>
        <fullName evidence="8 11">Transcriptase subunit alpha</fullName>
    </alternativeName>
</protein>
<sequence>MFSEPSFYLPEAIEIEKETLTDSFGRFFAQPFERGFATTLGNSLRRILLSSIEGAAIVAVKIEGAPHEFASIPGVVEDITNIILNLKRLPIKSYVDYHKRLQLKVSRIGEVRAKDIETDADVEIMDPDHYIATIGDKGSLEMEMIVKKAKGYVSSEKNYDRDWGLGYIPFDAIHCPVVKANFIVEPARVGRSTEYEKLTLEIWTNKTLTPIDALVQSAKILINHATIFTGLEAVIPETEEATEWFKLPSDTRELLSQPIENLDLDTRSYNALKRANVQFIKDLVKKSERELIALPHFGKKSMDFVKKRLDEKNLTLEMKL</sequence>
<comment type="function">
    <text evidence="11">DNA-dependent RNA polymerase catalyzes the transcription of DNA into RNA using the four ribonucleoside triphosphates as substrates.</text>
</comment>
<comment type="similarity">
    <text evidence="1 11">Belongs to the RNA polymerase alpha chain family.</text>
</comment>
<evidence type="ECO:0000256" key="4">
    <source>
        <dbReference type="ARBA" id="ARBA00022478"/>
    </source>
</evidence>
<dbReference type="InterPro" id="IPR011773">
    <property type="entry name" value="DNA-dir_RpoA"/>
</dbReference>
<dbReference type="InterPro" id="IPR036643">
    <property type="entry name" value="RNApol_insert_sf"/>
</dbReference>
<dbReference type="Gene3D" id="2.170.120.12">
    <property type="entry name" value="DNA-directed RNA polymerase, insert domain"/>
    <property type="match status" value="1"/>
</dbReference>
<evidence type="ECO:0000256" key="3">
    <source>
        <dbReference type="ARBA" id="ARBA00015972"/>
    </source>
</evidence>
<dbReference type="GO" id="GO:0006351">
    <property type="term" value="P:DNA-templated transcription"/>
    <property type="evidence" value="ECO:0007669"/>
    <property type="project" value="UniProtKB-UniRule"/>
</dbReference>
<gene>
    <name evidence="11" type="primary">rpoA</name>
    <name evidence="13" type="ORF">A2Y62_02995</name>
</gene>
<dbReference type="GO" id="GO:0046983">
    <property type="term" value="F:protein dimerization activity"/>
    <property type="evidence" value="ECO:0007669"/>
    <property type="project" value="InterPro"/>
</dbReference>
<dbReference type="InterPro" id="IPR036603">
    <property type="entry name" value="RBP11-like"/>
</dbReference>
<dbReference type="NCBIfam" id="TIGR02027">
    <property type="entry name" value="rpoA"/>
    <property type="match status" value="1"/>
</dbReference>
<accession>A0A1F5VDZ6</accession>
<comment type="subunit">
    <text evidence="11">Homodimer. The RNAP catalytic core consists of 2 alpha, 1 beta, 1 beta' and 1 omega subunit. When a sigma factor is associated with the core the holoenzyme is formed, which can initiate transcription.</text>
</comment>
<dbReference type="STRING" id="1817863.A2Y62_02995"/>
<dbReference type="HAMAP" id="MF_00059">
    <property type="entry name" value="RNApol_bact_RpoA"/>
    <property type="match status" value="1"/>
</dbReference>
<dbReference type="SMART" id="SM00662">
    <property type="entry name" value="RPOLD"/>
    <property type="match status" value="1"/>
</dbReference>
<dbReference type="SUPFAM" id="SSF47789">
    <property type="entry name" value="C-terminal domain of RNA polymerase alpha subunit"/>
    <property type="match status" value="1"/>
</dbReference>
<dbReference type="SUPFAM" id="SSF55257">
    <property type="entry name" value="RBP11-like subunits of RNA polymerase"/>
    <property type="match status" value="1"/>
</dbReference>
<dbReference type="InterPro" id="IPR011260">
    <property type="entry name" value="RNAP_asu_C"/>
</dbReference>
<dbReference type="GO" id="GO:0000428">
    <property type="term" value="C:DNA-directed RNA polymerase complex"/>
    <property type="evidence" value="ECO:0007669"/>
    <property type="project" value="UniProtKB-KW"/>
</dbReference>
<dbReference type="EC" id="2.7.7.6" evidence="2 11"/>
<dbReference type="CDD" id="cd06928">
    <property type="entry name" value="RNAP_alpha_NTD"/>
    <property type="match status" value="1"/>
</dbReference>
<feature type="region of interest" description="Alpha N-terminal domain (alpha-NTD)" evidence="11">
    <location>
        <begin position="1"/>
        <end position="232"/>
    </location>
</feature>
<dbReference type="InterPro" id="IPR011263">
    <property type="entry name" value="DNA-dir_RNA_pol_RpoA/D/Rpb3"/>
</dbReference>
<evidence type="ECO:0000256" key="2">
    <source>
        <dbReference type="ARBA" id="ARBA00012418"/>
    </source>
</evidence>
<dbReference type="InterPro" id="IPR011262">
    <property type="entry name" value="DNA-dir_RNA_pol_insert"/>
</dbReference>
<evidence type="ECO:0000256" key="5">
    <source>
        <dbReference type="ARBA" id="ARBA00022679"/>
    </source>
</evidence>
<dbReference type="Gene3D" id="3.30.1360.10">
    <property type="entry name" value="RNA polymerase, RBP11-like subunit"/>
    <property type="match status" value="1"/>
</dbReference>
<dbReference type="EMBL" id="MFGW01000189">
    <property type="protein sequence ID" value="OGF61654.1"/>
    <property type="molecule type" value="Genomic_DNA"/>
</dbReference>
<dbReference type="GO" id="GO:0003677">
    <property type="term" value="F:DNA binding"/>
    <property type="evidence" value="ECO:0007669"/>
    <property type="project" value="UniProtKB-UniRule"/>
</dbReference>
<evidence type="ECO:0000313" key="13">
    <source>
        <dbReference type="EMBL" id="OGF61654.1"/>
    </source>
</evidence>
<feature type="region of interest" description="Alpha C-terminal domain (alpha-CTD)" evidence="11">
    <location>
        <begin position="251"/>
        <end position="320"/>
    </location>
</feature>
<dbReference type="Pfam" id="PF01000">
    <property type="entry name" value="RNA_pol_A_bac"/>
    <property type="match status" value="1"/>
</dbReference>
<name>A0A1F5VDZ6_9BACT</name>
<dbReference type="AlphaFoldDB" id="A0A1F5VDZ6"/>
<evidence type="ECO:0000256" key="8">
    <source>
        <dbReference type="ARBA" id="ARBA00032524"/>
    </source>
</evidence>
<dbReference type="FunFam" id="2.170.120.12:FF:000001">
    <property type="entry name" value="DNA-directed RNA polymerase subunit alpha"/>
    <property type="match status" value="1"/>
</dbReference>
<dbReference type="Proteomes" id="UP000178943">
    <property type="component" value="Unassembled WGS sequence"/>
</dbReference>
<dbReference type="SUPFAM" id="SSF56553">
    <property type="entry name" value="Insert subdomain of RNA polymerase alpha subunit"/>
    <property type="match status" value="1"/>
</dbReference>
<dbReference type="Gene3D" id="1.10.150.20">
    <property type="entry name" value="5' to 3' exonuclease, C-terminal subdomain"/>
    <property type="match status" value="1"/>
</dbReference>
<evidence type="ECO:0000256" key="11">
    <source>
        <dbReference type="HAMAP-Rule" id="MF_00059"/>
    </source>
</evidence>
<comment type="domain">
    <text evidence="11">The N-terminal domain is essential for RNAP assembly and basal transcription, whereas the C-terminal domain is involved in interaction with transcriptional regulators and with upstream promoter elements.</text>
</comment>
<dbReference type="NCBIfam" id="NF003519">
    <property type="entry name" value="PRK05182.2-5"/>
    <property type="match status" value="1"/>
</dbReference>
<comment type="caution">
    <text evidence="13">The sequence shown here is derived from an EMBL/GenBank/DDBJ whole genome shotgun (WGS) entry which is preliminary data.</text>
</comment>
<proteinExistence type="inferred from homology"/>
<organism evidence="13 14">
    <name type="scientific">Candidatus Fischerbacteria bacterium RBG_13_37_8</name>
    <dbReference type="NCBI Taxonomy" id="1817863"/>
    <lineage>
        <taxon>Bacteria</taxon>
        <taxon>Candidatus Fischeribacteriota</taxon>
    </lineage>
</organism>
<evidence type="ECO:0000256" key="10">
    <source>
        <dbReference type="ARBA" id="ARBA00048552"/>
    </source>
</evidence>
<evidence type="ECO:0000256" key="9">
    <source>
        <dbReference type="ARBA" id="ARBA00033070"/>
    </source>
</evidence>